<accession>A0A4Q9H1P7</accession>
<reference evidence="2 3" key="1">
    <citation type="submission" date="2019-02" db="EMBL/GenBank/DDBJ databases">
        <title>Aquabacterium sp. strain KMB7.</title>
        <authorList>
            <person name="Chen W.-M."/>
        </authorList>
    </citation>
    <scope>NUCLEOTIDE SEQUENCE [LARGE SCALE GENOMIC DNA]</scope>
    <source>
        <strain evidence="2 3">KMB7</strain>
    </source>
</reference>
<keyword evidence="3" id="KW-1185">Reference proteome</keyword>
<sequence length="339" mass="34972">MTSLGWKLKARRALSPVPEGLSKAPSGGVPMENQTPQLWGVTVNVRRNSFDLRANDRSGFATFYTRVGIMKPGEKLFQRTCGVDNVTKTFLRASFGSIALAGMVVAGSAQALTLNTAGVKANALLTLNNTAASSLSANGISMRALGNATSAGTNVFNLPITSADLKVGLFKITPQGGDAVGSALQLVKGSRNAVMANFDVVYGSGTGTGTISGDVIINGNTQKMSLFTFKEQAPLTAKLSGLTLTLNQSLVNLKLTSSAASTFASALNLSSAAATTLAALDYGTLKMDITSTKRTPVSTKAFTAANLVPEPSTYALMGLGLAGVALVARRKQQAEKAAA</sequence>
<dbReference type="AlphaFoldDB" id="A0A4Q9H1P7"/>
<proteinExistence type="predicted"/>
<evidence type="ECO:0000313" key="3">
    <source>
        <dbReference type="Proteomes" id="UP000292120"/>
    </source>
</evidence>
<dbReference type="InterPro" id="IPR013424">
    <property type="entry name" value="Ice-binding_C"/>
</dbReference>
<feature type="domain" description="Ice-binding protein C-terminal" evidence="1">
    <location>
        <begin position="308"/>
        <end position="330"/>
    </location>
</feature>
<dbReference type="Pfam" id="PF07589">
    <property type="entry name" value="PEP-CTERM"/>
    <property type="match status" value="1"/>
</dbReference>
<evidence type="ECO:0000259" key="1">
    <source>
        <dbReference type="Pfam" id="PF07589"/>
    </source>
</evidence>
<name>A0A4Q9H1P7_9BURK</name>
<gene>
    <name evidence="2" type="ORF">EYS42_00400</name>
</gene>
<dbReference type="EMBL" id="SIXI01000001">
    <property type="protein sequence ID" value="TBO33952.1"/>
    <property type="molecule type" value="Genomic_DNA"/>
</dbReference>
<organism evidence="2 3">
    <name type="scientific">Aquabacterium lacunae</name>
    <dbReference type="NCBI Taxonomy" id="2528630"/>
    <lineage>
        <taxon>Bacteria</taxon>
        <taxon>Pseudomonadati</taxon>
        <taxon>Pseudomonadota</taxon>
        <taxon>Betaproteobacteria</taxon>
        <taxon>Burkholderiales</taxon>
        <taxon>Aquabacterium</taxon>
    </lineage>
</organism>
<dbReference type="Proteomes" id="UP000292120">
    <property type="component" value="Unassembled WGS sequence"/>
</dbReference>
<protein>
    <submittedName>
        <fullName evidence="2">PEP-CTERM sorting domain-containing protein</fullName>
    </submittedName>
</protein>
<evidence type="ECO:0000313" key="2">
    <source>
        <dbReference type="EMBL" id="TBO33952.1"/>
    </source>
</evidence>
<comment type="caution">
    <text evidence="2">The sequence shown here is derived from an EMBL/GenBank/DDBJ whole genome shotgun (WGS) entry which is preliminary data.</text>
</comment>
<dbReference type="NCBIfam" id="TIGR02595">
    <property type="entry name" value="PEP_CTERM"/>
    <property type="match status" value="1"/>
</dbReference>